<evidence type="ECO:0000256" key="3">
    <source>
        <dbReference type="ARBA" id="ARBA00023237"/>
    </source>
</evidence>
<dbReference type="KEGG" id="apj:APJL_1922"/>
<protein>
    <submittedName>
        <fullName evidence="4">Outer membrane receptor protein, mostly Fe transport</fullName>
    </submittedName>
</protein>
<dbReference type="SUPFAM" id="SSF56935">
    <property type="entry name" value="Porins"/>
    <property type="match status" value="1"/>
</dbReference>
<evidence type="ECO:0000256" key="1">
    <source>
        <dbReference type="ARBA" id="ARBA00004442"/>
    </source>
</evidence>
<comment type="subcellular location">
    <subcellularLocation>
        <location evidence="1">Cell outer membrane</location>
    </subcellularLocation>
</comment>
<dbReference type="HOGENOM" id="CLU_012991_0_0_6"/>
<dbReference type="InterPro" id="IPR037066">
    <property type="entry name" value="Plug_dom_sf"/>
</dbReference>
<reference evidence="4 5" key="1">
    <citation type="journal article" date="2008" name="PLoS ONE">
        <title>Genome biology of Actinobacillus pleuropneumoniae JL03, an isolate of serotype 3 prevalent in China.</title>
        <authorList>
            <person name="Xu Z."/>
            <person name="Zhou Y."/>
            <person name="Li L."/>
            <person name="Zhou R."/>
            <person name="Xiao S."/>
            <person name="Wan Y."/>
            <person name="Zhang S."/>
            <person name="Wang K."/>
            <person name="Li W."/>
            <person name="Li L."/>
            <person name="Jin H."/>
            <person name="Kang M."/>
            <person name="Dalai B."/>
            <person name="Li T."/>
            <person name="Liu L."/>
            <person name="Cheng Y."/>
            <person name="Zhang L."/>
            <person name="Xu T."/>
            <person name="Zheng H."/>
            <person name="Pu S."/>
            <person name="Wang B."/>
            <person name="Gu W."/>
            <person name="Zhang X.L."/>
            <person name="Zhu G.-F."/>
            <person name="Wang S."/>
            <person name="Zhao G.-P."/>
            <person name="Chen H."/>
        </authorList>
    </citation>
    <scope>NUCLEOTIDE SEQUENCE [LARGE SCALE GENOMIC DNA]</scope>
    <source>
        <strain evidence="4 5">JL03</strain>
    </source>
</reference>
<evidence type="ECO:0000313" key="5">
    <source>
        <dbReference type="Proteomes" id="UP000008547"/>
    </source>
</evidence>
<keyword evidence="3" id="KW-0998">Cell outer membrane</keyword>
<name>B0BTF8_ACTPJ</name>
<organism evidence="4 5">
    <name type="scientific">Actinobacillus pleuropneumoniae serotype 3 (strain JL03)</name>
    <dbReference type="NCBI Taxonomy" id="434271"/>
    <lineage>
        <taxon>Bacteria</taxon>
        <taxon>Pseudomonadati</taxon>
        <taxon>Pseudomonadota</taxon>
        <taxon>Gammaproteobacteria</taxon>
        <taxon>Pasteurellales</taxon>
        <taxon>Pasteurellaceae</taxon>
        <taxon>Actinobacillus</taxon>
    </lineage>
</organism>
<dbReference type="GO" id="GO:0009279">
    <property type="term" value="C:cell outer membrane"/>
    <property type="evidence" value="ECO:0007669"/>
    <property type="project" value="UniProtKB-SubCell"/>
</dbReference>
<proteinExistence type="predicted"/>
<keyword evidence="2" id="KW-0472">Membrane</keyword>
<dbReference type="Gene3D" id="2.40.170.20">
    <property type="entry name" value="TonB-dependent receptor, beta-barrel domain"/>
    <property type="match status" value="1"/>
</dbReference>
<dbReference type="Proteomes" id="UP000008547">
    <property type="component" value="Chromosome"/>
</dbReference>
<gene>
    <name evidence="4" type="ordered locus">APJL_1922</name>
</gene>
<evidence type="ECO:0000313" key="4">
    <source>
        <dbReference type="EMBL" id="ABY70472.1"/>
    </source>
</evidence>
<keyword evidence="4" id="KW-0675">Receptor</keyword>
<dbReference type="EMBL" id="CP000687">
    <property type="protein sequence ID" value="ABY70472.1"/>
    <property type="molecule type" value="Genomic_DNA"/>
</dbReference>
<dbReference type="InterPro" id="IPR036942">
    <property type="entry name" value="Beta-barrel_TonB_sf"/>
</dbReference>
<dbReference type="Gene3D" id="2.170.130.10">
    <property type="entry name" value="TonB-dependent receptor, plug domain"/>
    <property type="match status" value="1"/>
</dbReference>
<dbReference type="AlphaFoldDB" id="B0BTF8"/>
<sequence length="852" mass="99333">MNYSASTLKYPPLIHNQNKAFTMKLTKISLSMAACLVNTQLYATVELDTVHVKGNTKSVLSGKYEFDQKNLTTKLQTNSNVSDALVSLPSVRVSNNKNGNTLGEIAPQNISFHGERYYNNNFMLNGIGINDNVNPIGLGEDSLLKSDMTKTIDPQYMPAGHPQAFWLSTDLVDTLEVYDRNVPSQYGNFTGGVVNAKLKEPDFKRASGSVSYRTTRDAWTKFHLEGQYKNEFYRANSPLLQPKFTKHEYTIQLNQPLTERSGLLFAYSRQQSSVPQHQQYLHKWTNRYRRNETLLASYKNELNENNRLTINGIYSTHQADEYLENAVDGRFRLSGGGFLTNIKWENYNVLGLLTSELAYRNNRNQTKYDSDTLYRYTKTKSIDWISDPNTGETTKGGIGKRYTQQQSLQLKQNLDFNKFEIGSTIHEMSAGWEWQQNTSRLKQPKLAKQYAGAADYYKGEVFNIENCTYCIPKEQYFKYRVHYLPIDGKVKHNRFASYLQDKIVWNNFTFVPGVRFDYTQFTRKWNIAPRSYIDYNLLGKDQTHLIAGFNRYYAGDLVDYKLRSAFNFEDHYNRESYNSPWELDRSILHIAYKGSKLKTPYSDEINAGISQKISNSLWTFKWVQRNSKDQFMTQIDSDVKPQQRWLSNSGRSKHNTFSLEIESIEPIDLSFMALKWQFGVAFNKSKTNQTNDYTQRDWKDYGITKMLHKDKLQSIEYLPARNFNTPWKGYLQLESYFPSLNLNWAQRINYESSSKDYTFKGFRCTSEKSVCNNYEGLVARVYETAKPRHITLDWFFNWKKELGQHKAFSVNVSVLNVLNRKLLANKITTDDENYYQTYRAGRQFWLGAKYEW</sequence>
<evidence type="ECO:0000256" key="2">
    <source>
        <dbReference type="ARBA" id="ARBA00023136"/>
    </source>
</evidence>
<accession>B0BTF8</accession>